<comment type="function">
    <text evidence="7">Part of the ABC transporter complex PotABCD involved in spermidine/putrescine import. Responsible for energy coupling to the transport system.</text>
</comment>
<keyword evidence="2 7" id="KW-1003">Cell membrane</keyword>
<reference evidence="9 10" key="1">
    <citation type="submission" date="2018-10" db="EMBL/GenBank/DDBJ databases">
        <title>Aeromicrobium sp. 9W16Y-2 whole genome shotgun sequence.</title>
        <authorList>
            <person name="Li F."/>
        </authorList>
    </citation>
    <scope>NUCLEOTIDE SEQUENCE [LARGE SCALE GENOMIC DNA]</scope>
    <source>
        <strain evidence="9 10">9W16Y-2</strain>
    </source>
</reference>
<dbReference type="InterPro" id="IPR013611">
    <property type="entry name" value="Transp-assoc_OB_typ2"/>
</dbReference>
<dbReference type="InterPro" id="IPR005893">
    <property type="entry name" value="PotA-like"/>
</dbReference>
<keyword evidence="4 7" id="KW-0067">ATP-binding</keyword>
<dbReference type="GO" id="GO:0005524">
    <property type="term" value="F:ATP binding"/>
    <property type="evidence" value="ECO:0007669"/>
    <property type="project" value="UniProtKB-KW"/>
</dbReference>
<evidence type="ECO:0000256" key="5">
    <source>
        <dbReference type="ARBA" id="ARBA00022967"/>
    </source>
</evidence>
<comment type="subunit">
    <text evidence="7">The complex is composed of two ATP-binding proteins (PotA), two transmembrane proteins (PotB and PotC) and a solute-binding protein (PotD).</text>
</comment>
<evidence type="ECO:0000256" key="4">
    <source>
        <dbReference type="ARBA" id="ARBA00022840"/>
    </source>
</evidence>
<name>A0A3L8PPS9_9ACTN</name>
<proteinExistence type="inferred from homology"/>
<feature type="domain" description="ABC transporter" evidence="8">
    <location>
        <begin position="18"/>
        <end position="248"/>
    </location>
</feature>
<dbReference type="PROSITE" id="PS00211">
    <property type="entry name" value="ABC_TRANSPORTER_1"/>
    <property type="match status" value="1"/>
</dbReference>
<dbReference type="Pfam" id="PF00005">
    <property type="entry name" value="ABC_tran"/>
    <property type="match status" value="1"/>
</dbReference>
<evidence type="ECO:0000256" key="1">
    <source>
        <dbReference type="ARBA" id="ARBA00022448"/>
    </source>
</evidence>
<evidence type="ECO:0000313" key="9">
    <source>
        <dbReference type="EMBL" id="RLV57415.1"/>
    </source>
</evidence>
<comment type="similarity">
    <text evidence="7">Belongs to the ABC transporter superfamily. Spermidine/putrescine importer (TC 3.A.1.11.1) family.</text>
</comment>
<dbReference type="GO" id="GO:0043190">
    <property type="term" value="C:ATP-binding cassette (ABC) transporter complex"/>
    <property type="evidence" value="ECO:0007669"/>
    <property type="project" value="InterPro"/>
</dbReference>
<keyword evidence="10" id="KW-1185">Reference proteome</keyword>
<dbReference type="InterPro" id="IPR017871">
    <property type="entry name" value="ABC_transporter-like_CS"/>
</dbReference>
<dbReference type="EC" id="7.6.2.11" evidence="7"/>
<evidence type="ECO:0000256" key="7">
    <source>
        <dbReference type="RuleBase" id="RU364083"/>
    </source>
</evidence>
<dbReference type="FunFam" id="3.40.50.300:FF:000133">
    <property type="entry name" value="Spermidine/putrescine import ATP-binding protein PotA"/>
    <property type="match status" value="1"/>
</dbReference>
<organism evidence="9 10">
    <name type="scientific">Aeromicrobium phragmitis</name>
    <dbReference type="NCBI Taxonomy" id="2478914"/>
    <lineage>
        <taxon>Bacteria</taxon>
        <taxon>Bacillati</taxon>
        <taxon>Actinomycetota</taxon>
        <taxon>Actinomycetes</taxon>
        <taxon>Propionibacteriales</taxon>
        <taxon>Nocardioidaceae</taxon>
        <taxon>Aeromicrobium</taxon>
    </lineage>
</organism>
<gene>
    <name evidence="7" type="primary">potA</name>
    <name evidence="9" type="ORF">D9V41_01920</name>
</gene>
<keyword evidence="3 7" id="KW-0547">Nucleotide-binding</keyword>
<evidence type="ECO:0000256" key="3">
    <source>
        <dbReference type="ARBA" id="ARBA00022741"/>
    </source>
</evidence>
<evidence type="ECO:0000256" key="6">
    <source>
        <dbReference type="ARBA" id="ARBA00023136"/>
    </source>
</evidence>
<comment type="catalytic activity">
    <reaction evidence="7">
        <text>ATP + H2O + polyamine-[polyamine-binding protein]Side 1 = ADP + phosphate + polyamineSide 2 + [polyamine-binding protein]Side 1.</text>
        <dbReference type="EC" id="7.6.2.11"/>
    </reaction>
</comment>
<dbReference type="SUPFAM" id="SSF50331">
    <property type="entry name" value="MOP-like"/>
    <property type="match status" value="1"/>
</dbReference>
<dbReference type="RefSeq" id="WP_121792823.1">
    <property type="nucleotide sequence ID" value="NZ_RDBF01000001.1"/>
</dbReference>
<dbReference type="GO" id="GO:0016887">
    <property type="term" value="F:ATP hydrolysis activity"/>
    <property type="evidence" value="ECO:0007669"/>
    <property type="project" value="InterPro"/>
</dbReference>
<keyword evidence="1 7" id="KW-0813">Transport</keyword>
<dbReference type="AlphaFoldDB" id="A0A3L8PPS9"/>
<dbReference type="GO" id="GO:0015417">
    <property type="term" value="F:ABC-type polyamine transporter activity"/>
    <property type="evidence" value="ECO:0007669"/>
    <property type="project" value="UniProtKB-EC"/>
</dbReference>
<dbReference type="PANTHER" id="PTHR42781:SF4">
    <property type="entry name" value="SPERMIDINE_PUTRESCINE IMPORT ATP-BINDING PROTEIN POTA"/>
    <property type="match status" value="1"/>
</dbReference>
<accession>A0A3L8PPS9</accession>
<comment type="caution">
    <text evidence="9">The sequence shown here is derived from an EMBL/GenBank/DDBJ whole genome shotgun (WGS) entry which is preliminary data.</text>
</comment>
<dbReference type="SUPFAM" id="SSF52540">
    <property type="entry name" value="P-loop containing nucleoside triphosphate hydrolases"/>
    <property type="match status" value="1"/>
</dbReference>
<dbReference type="SMART" id="SM00382">
    <property type="entry name" value="AAA"/>
    <property type="match status" value="1"/>
</dbReference>
<dbReference type="InterPro" id="IPR050093">
    <property type="entry name" value="ABC_SmlMolc_Importer"/>
</dbReference>
<dbReference type="InterPro" id="IPR008995">
    <property type="entry name" value="Mo/tungstate-bd_C_term_dom"/>
</dbReference>
<dbReference type="InterPro" id="IPR003439">
    <property type="entry name" value="ABC_transporter-like_ATP-bd"/>
</dbReference>
<dbReference type="Pfam" id="PF08402">
    <property type="entry name" value="TOBE_2"/>
    <property type="match status" value="1"/>
</dbReference>
<evidence type="ECO:0000256" key="2">
    <source>
        <dbReference type="ARBA" id="ARBA00022475"/>
    </source>
</evidence>
<dbReference type="Proteomes" id="UP000282515">
    <property type="component" value="Unassembled WGS sequence"/>
</dbReference>
<dbReference type="NCBIfam" id="TIGR01187">
    <property type="entry name" value="potA"/>
    <property type="match status" value="1"/>
</dbReference>
<sequence>MSQNTTDSRPDDQAGASINVEKVRKQYGATTVLDDVSLDIRAGEFITLLGASGSGKSTLLNIIAGFTKADGGRVHIGGRDLTKVPAHRRGLGMVFQHYALFPHMTVFDNVAYGLRRHGTAKSAISGLVAEALEMVELGHLAKRKPSELSGGQQQRVALARAIVFRPPVLLMDEPLGALDKLLREQLQLEIRRLHQDMGITFVFVTHDQEEALTMSDRIALLQSGNIVQIGSPSDLYERPNCRYAAEFIGVSNIFSGECRDGVFDDRINGAQYRLGSAASGQALMVRPERLAVRPGIALSEPEDNAVEAVVEDCVYLGSFRTVHARTSGGDLVVARTDVPRGEDGVHPGAKVTLTWKIEDGRVLA</sequence>
<evidence type="ECO:0000259" key="8">
    <source>
        <dbReference type="PROSITE" id="PS50893"/>
    </source>
</evidence>
<dbReference type="EMBL" id="RDBF01000001">
    <property type="protein sequence ID" value="RLV57415.1"/>
    <property type="molecule type" value="Genomic_DNA"/>
</dbReference>
<keyword evidence="5 7" id="KW-1278">Translocase</keyword>
<dbReference type="InterPro" id="IPR027417">
    <property type="entry name" value="P-loop_NTPase"/>
</dbReference>
<keyword evidence="6 7" id="KW-0472">Membrane</keyword>
<dbReference type="Gene3D" id="3.40.50.300">
    <property type="entry name" value="P-loop containing nucleotide triphosphate hydrolases"/>
    <property type="match status" value="1"/>
</dbReference>
<dbReference type="InterPro" id="IPR003593">
    <property type="entry name" value="AAA+_ATPase"/>
</dbReference>
<dbReference type="OrthoDB" id="3180400at2"/>
<dbReference type="PROSITE" id="PS50893">
    <property type="entry name" value="ABC_TRANSPORTER_2"/>
    <property type="match status" value="1"/>
</dbReference>
<evidence type="ECO:0000313" key="10">
    <source>
        <dbReference type="Proteomes" id="UP000282515"/>
    </source>
</evidence>
<protein>
    <recommendedName>
        <fullName evidence="7">Spermidine/putrescine import ATP-binding protein PotA</fullName>
        <ecNumber evidence="7">7.6.2.11</ecNumber>
    </recommendedName>
</protein>
<dbReference type="PANTHER" id="PTHR42781">
    <property type="entry name" value="SPERMIDINE/PUTRESCINE IMPORT ATP-BINDING PROTEIN POTA"/>
    <property type="match status" value="1"/>
</dbReference>